<keyword evidence="1" id="KW-0812">Transmembrane</keyword>
<keyword evidence="3" id="KW-1185">Reference proteome</keyword>
<evidence type="ECO:0000313" key="2">
    <source>
        <dbReference type="EMBL" id="KAK8059799.1"/>
    </source>
</evidence>
<comment type="caution">
    <text evidence="2">The sequence shown here is derived from an EMBL/GenBank/DDBJ whole genome shotgun (WGS) entry which is preliminary data.</text>
</comment>
<feature type="transmembrane region" description="Helical" evidence="1">
    <location>
        <begin position="332"/>
        <end position="352"/>
    </location>
</feature>
<evidence type="ECO:0000256" key="1">
    <source>
        <dbReference type="SAM" id="Phobius"/>
    </source>
</evidence>
<name>A0ABR1ULL5_9PEZI</name>
<organism evidence="2 3">
    <name type="scientific">Apiospora saccharicola</name>
    <dbReference type="NCBI Taxonomy" id="335842"/>
    <lineage>
        <taxon>Eukaryota</taxon>
        <taxon>Fungi</taxon>
        <taxon>Dikarya</taxon>
        <taxon>Ascomycota</taxon>
        <taxon>Pezizomycotina</taxon>
        <taxon>Sordariomycetes</taxon>
        <taxon>Xylariomycetidae</taxon>
        <taxon>Amphisphaeriales</taxon>
        <taxon>Apiosporaceae</taxon>
        <taxon>Apiospora</taxon>
    </lineage>
</organism>
<dbReference type="EMBL" id="JAQQWM010000006">
    <property type="protein sequence ID" value="KAK8059799.1"/>
    <property type="molecule type" value="Genomic_DNA"/>
</dbReference>
<accession>A0ABR1ULL5</accession>
<keyword evidence="1" id="KW-0472">Membrane</keyword>
<feature type="transmembrane region" description="Helical" evidence="1">
    <location>
        <begin position="297"/>
        <end position="317"/>
    </location>
</feature>
<feature type="transmembrane region" description="Helical" evidence="1">
    <location>
        <begin position="174"/>
        <end position="193"/>
    </location>
</feature>
<evidence type="ECO:0000313" key="3">
    <source>
        <dbReference type="Proteomes" id="UP001446871"/>
    </source>
</evidence>
<reference evidence="2 3" key="1">
    <citation type="submission" date="2023-01" db="EMBL/GenBank/DDBJ databases">
        <title>Analysis of 21 Apiospora genomes using comparative genomics revels a genus with tremendous synthesis potential of carbohydrate active enzymes and secondary metabolites.</title>
        <authorList>
            <person name="Sorensen T."/>
        </authorList>
    </citation>
    <scope>NUCLEOTIDE SEQUENCE [LARGE SCALE GENOMIC DNA]</scope>
    <source>
        <strain evidence="2 3">CBS 83171</strain>
    </source>
</reference>
<feature type="transmembrane region" description="Helical" evidence="1">
    <location>
        <begin position="257"/>
        <end position="277"/>
    </location>
</feature>
<proteinExistence type="predicted"/>
<gene>
    <name evidence="2" type="ORF">PG996_009729</name>
</gene>
<keyword evidence="1" id="KW-1133">Transmembrane helix</keyword>
<feature type="transmembrane region" description="Helical" evidence="1">
    <location>
        <begin position="27"/>
        <end position="46"/>
    </location>
</feature>
<sequence>MSHVTYVGRYIFFPLTYQSQDISFTKWVTLLTLGLAPLIAHILAGTPRASYLSKRRPKWHEQFVHYNPKSILWRYAAIADRRIRARNWGRADIAAANAIFWTSEGWDGSEAMVDRSLPYCTHIPDHARIAVFSGEMVKTLVVTLQGTQAVFALTSSLASGTYNDGFDRSMAVDFIFSPLAFIGLLWVFCALWLTDDFNYTAKHPAHHSTSLLQISPGYEPTRRNSMDSLIDSPSDGLPLSGHRYRSTSLWYSRAFRALYLLLLLVMLTAALMFLIGFSPTDMRFPTIGFTATSFTMLLFYIFFLAATSVICGVYFAAGSSSTVLPCNTAPWYKLYTAAIMTIGLVTLIISCLETHQTPCGKFTTVPGLNGDYYACDTLSQTTVPLGRDDSKFFGISGTRTWGLGENYTLHSGESLVYNVTEGGKR</sequence>
<protein>
    <submittedName>
        <fullName evidence="2">Uncharacterized protein</fullName>
    </submittedName>
</protein>
<dbReference type="Proteomes" id="UP001446871">
    <property type="component" value="Unassembled WGS sequence"/>
</dbReference>